<dbReference type="InterPro" id="IPR050979">
    <property type="entry name" value="LD-transpeptidase"/>
</dbReference>
<keyword evidence="3" id="KW-0328">Glycosyltransferase</keyword>
<feature type="active site" description="Proton donor/acceptor" evidence="9">
    <location>
        <position position="125"/>
    </location>
</feature>
<organism evidence="12 13">
    <name type="scientific">Pannus brasiliensis CCIBt3594</name>
    <dbReference type="NCBI Taxonomy" id="1427578"/>
    <lineage>
        <taxon>Bacteria</taxon>
        <taxon>Bacillati</taxon>
        <taxon>Cyanobacteriota</taxon>
        <taxon>Cyanophyceae</taxon>
        <taxon>Oscillatoriophycideae</taxon>
        <taxon>Chroococcales</taxon>
        <taxon>Microcystaceae</taxon>
        <taxon>Pannus</taxon>
    </lineage>
</organism>
<accession>A0AAW9R013</accession>
<dbReference type="Gene3D" id="2.40.440.10">
    <property type="entry name" value="L,D-transpeptidase catalytic domain-like"/>
    <property type="match status" value="1"/>
</dbReference>
<evidence type="ECO:0000256" key="4">
    <source>
        <dbReference type="ARBA" id="ARBA00022679"/>
    </source>
</evidence>
<dbReference type="GO" id="GO:0071972">
    <property type="term" value="F:peptidoglycan L,D-transpeptidase activity"/>
    <property type="evidence" value="ECO:0007669"/>
    <property type="project" value="TreeGrafter"/>
</dbReference>
<evidence type="ECO:0000256" key="8">
    <source>
        <dbReference type="ARBA" id="ARBA00023316"/>
    </source>
</evidence>
<evidence type="ECO:0000313" key="12">
    <source>
        <dbReference type="EMBL" id="MEG3440191.1"/>
    </source>
</evidence>
<comment type="pathway">
    <text evidence="1 9">Cell wall biogenesis; peptidoglycan biosynthesis.</text>
</comment>
<dbReference type="SUPFAM" id="SSF141523">
    <property type="entry name" value="L,D-transpeptidase catalytic domain-like"/>
    <property type="match status" value="1"/>
</dbReference>
<proteinExistence type="inferred from homology"/>
<keyword evidence="6 9" id="KW-0133">Cell shape</keyword>
<name>A0AAW9R013_9CHRO</name>
<dbReference type="GO" id="GO:0071555">
    <property type="term" value="P:cell wall organization"/>
    <property type="evidence" value="ECO:0007669"/>
    <property type="project" value="UniProtKB-UniRule"/>
</dbReference>
<keyword evidence="5" id="KW-0378">Hydrolase</keyword>
<evidence type="ECO:0000256" key="2">
    <source>
        <dbReference type="ARBA" id="ARBA00005992"/>
    </source>
</evidence>
<evidence type="ECO:0000256" key="9">
    <source>
        <dbReference type="PROSITE-ProRule" id="PRU01373"/>
    </source>
</evidence>
<sequence>MKALLSVFLLSLALTTELFGNPRAGVALPPPNAAAVVIDTRLVLNLKQRRLYVYRGDKAIASYRVAIGRKGWETPIGQFSVIQMVRDPAWEHPLTGQIVPSGGKNPLGARWIGFWTDGKNSIGFHGTPDEHLIGRAVSHGCVRMRNRDIKTLFEKVSVGTPVTVLAK</sequence>
<reference evidence="12 13" key="1">
    <citation type="submission" date="2024-01" db="EMBL/GenBank/DDBJ databases">
        <title>Genomic insights into the taxonomy and metabolism of the cyanobacterium Pannus brasiliensis CCIBt3594.</title>
        <authorList>
            <person name="Machado M."/>
            <person name="Botero N.B."/>
            <person name="Andreote A.P.D."/>
            <person name="Feitosa A.M.T."/>
            <person name="Popin R."/>
            <person name="Sivonen K."/>
            <person name="Fiore M.F."/>
        </authorList>
    </citation>
    <scope>NUCLEOTIDE SEQUENCE [LARGE SCALE GENOMIC DNA]</scope>
    <source>
        <strain evidence="12 13">CCIBt3594</strain>
    </source>
</reference>
<evidence type="ECO:0000256" key="10">
    <source>
        <dbReference type="SAM" id="SignalP"/>
    </source>
</evidence>
<keyword evidence="8 9" id="KW-0961">Cell wall biogenesis/degradation</keyword>
<feature type="chain" id="PRO_5043981822" evidence="10">
    <location>
        <begin position="21"/>
        <end position="167"/>
    </location>
</feature>
<dbReference type="InterPro" id="IPR005490">
    <property type="entry name" value="LD_TPept_cat_dom"/>
</dbReference>
<evidence type="ECO:0000259" key="11">
    <source>
        <dbReference type="PROSITE" id="PS52029"/>
    </source>
</evidence>
<dbReference type="InterPro" id="IPR038063">
    <property type="entry name" value="Transpep_catalytic_dom"/>
</dbReference>
<keyword evidence="13" id="KW-1185">Reference proteome</keyword>
<evidence type="ECO:0000256" key="5">
    <source>
        <dbReference type="ARBA" id="ARBA00022801"/>
    </source>
</evidence>
<evidence type="ECO:0000313" key="13">
    <source>
        <dbReference type="Proteomes" id="UP001328733"/>
    </source>
</evidence>
<keyword evidence="4 12" id="KW-0808">Transferase</keyword>
<dbReference type="PANTHER" id="PTHR30582:SF24">
    <property type="entry name" value="L,D-TRANSPEPTIDASE ERFK_SRFK-RELATED"/>
    <property type="match status" value="1"/>
</dbReference>
<gene>
    <name evidence="12" type="ORF">V0288_23885</name>
</gene>
<feature type="signal peptide" evidence="10">
    <location>
        <begin position="1"/>
        <end position="20"/>
    </location>
</feature>
<keyword evidence="10" id="KW-0732">Signal</keyword>
<dbReference type="Proteomes" id="UP001328733">
    <property type="component" value="Unassembled WGS sequence"/>
</dbReference>
<feature type="active site" description="Nucleophile" evidence="9">
    <location>
        <position position="141"/>
    </location>
</feature>
<protein>
    <submittedName>
        <fullName evidence="12">L,D-transpeptidase</fullName>
        <ecNumber evidence="12">2.-.-.-</ecNumber>
    </submittedName>
</protein>
<dbReference type="GO" id="GO:0016757">
    <property type="term" value="F:glycosyltransferase activity"/>
    <property type="evidence" value="ECO:0007669"/>
    <property type="project" value="UniProtKB-KW"/>
</dbReference>
<dbReference type="Pfam" id="PF03734">
    <property type="entry name" value="YkuD"/>
    <property type="match status" value="1"/>
</dbReference>
<comment type="similarity">
    <text evidence="2">Belongs to the YkuD family.</text>
</comment>
<dbReference type="GO" id="GO:0005576">
    <property type="term" value="C:extracellular region"/>
    <property type="evidence" value="ECO:0007669"/>
    <property type="project" value="TreeGrafter"/>
</dbReference>
<evidence type="ECO:0000256" key="6">
    <source>
        <dbReference type="ARBA" id="ARBA00022960"/>
    </source>
</evidence>
<dbReference type="GO" id="GO:0018104">
    <property type="term" value="P:peptidoglycan-protein cross-linking"/>
    <property type="evidence" value="ECO:0007669"/>
    <property type="project" value="TreeGrafter"/>
</dbReference>
<dbReference type="CDD" id="cd16913">
    <property type="entry name" value="YkuD_like"/>
    <property type="match status" value="1"/>
</dbReference>
<dbReference type="GO" id="GO:0008360">
    <property type="term" value="P:regulation of cell shape"/>
    <property type="evidence" value="ECO:0007669"/>
    <property type="project" value="UniProtKB-UniRule"/>
</dbReference>
<evidence type="ECO:0000256" key="3">
    <source>
        <dbReference type="ARBA" id="ARBA00022676"/>
    </source>
</evidence>
<dbReference type="EC" id="2.-.-.-" evidence="12"/>
<dbReference type="EMBL" id="JBAFSM010000079">
    <property type="protein sequence ID" value="MEG3440191.1"/>
    <property type="molecule type" value="Genomic_DNA"/>
</dbReference>
<dbReference type="PANTHER" id="PTHR30582">
    <property type="entry name" value="L,D-TRANSPEPTIDASE"/>
    <property type="match status" value="1"/>
</dbReference>
<keyword evidence="7 9" id="KW-0573">Peptidoglycan synthesis</keyword>
<evidence type="ECO:0000256" key="7">
    <source>
        <dbReference type="ARBA" id="ARBA00022984"/>
    </source>
</evidence>
<dbReference type="PROSITE" id="PS52029">
    <property type="entry name" value="LD_TPASE"/>
    <property type="match status" value="1"/>
</dbReference>
<evidence type="ECO:0000256" key="1">
    <source>
        <dbReference type="ARBA" id="ARBA00004752"/>
    </source>
</evidence>
<feature type="domain" description="L,D-TPase catalytic" evidence="11">
    <location>
        <begin position="40"/>
        <end position="165"/>
    </location>
</feature>
<dbReference type="RefSeq" id="WP_332867661.1">
    <property type="nucleotide sequence ID" value="NZ_JBAFSM010000079.1"/>
</dbReference>
<comment type="caution">
    <text evidence="12">The sequence shown here is derived from an EMBL/GenBank/DDBJ whole genome shotgun (WGS) entry which is preliminary data.</text>
</comment>
<dbReference type="AlphaFoldDB" id="A0AAW9R013"/>